<keyword evidence="9" id="KW-1185">Reference proteome</keyword>
<feature type="modified residue" description="4-aspartylphosphate" evidence="5">
    <location>
        <position position="54"/>
    </location>
</feature>
<dbReference type="GO" id="GO:0000160">
    <property type="term" value="P:phosphorelay signal transduction system"/>
    <property type="evidence" value="ECO:0007669"/>
    <property type="project" value="InterPro"/>
</dbReference>
<dbReference type="GO" id="GO:0006355">
    <property type="term" value="P:regulation of DNA-templated transcription"/>
    <property type="evidence" value="ECO:0007669"/>
    <property type="project" value="InterPro"/>
</dbReference>
<comment type="caution">
    <text evidence="8">The sequence shown here is derived from an EMBL/GenBank/DDBJ whole genome shotgun (WGS) entry which is preliminary data.</text>
</comment>
<keyword evidence="4" id="KW-0804">Transcription</keyword>
<dbReference type="Proteomes" id="UP000226079">
    <property type="component" value="Unassembled WGS sequence"/>
</dbReference>
<evidence type="ECO:0000256" key="2">
    <source>
        <dbReference type="ARBA" id="ARBA00023015"/>
    </source>
</evidence>
<accession>A0A2A9CQU8</accession>
<keyword evidence="3" id="KW-0238">DNA-binding</keyword>
<dbReference type="EMBL" id="PDJC01000001">
    <property type="protein sequence ID" value="PFG16496.1"/>
    <property type="molecule type" value="Genomic_DNA"/>
</dbReference>
<dbReference type="PRINTS" id="PR00038">
    <property type="entry name" value="HTHLUXR"/>
</dbReference>
<protein>
    <submittedName>
        <fullName evidence="8">LuxR family two component transcriptional regulator</fullName>
    </submittedName>
</protein>
<keyword evidence="2" id="KW-0805">Transcription regulation</keyword>
<dbReference type="InterPro" id="IPR039420">
    <property type="entry name" value="WalR-like"/>
</dbReference>
<dbReference type="InterPro" id="IPR001789">
    <property type="entry name" value="Sig_transdc_resp-reg_receiver"/>
</dbReference>
<dbReference type="InterPro" id="IPR058245">
    <property type="entry name" value="NreC/VraR/RcsB-like_REC"/>
</dbReference>
<dbReference type="SMART" id="SM00421">
    <property type="entry name" value="HTH_LUXR"/>
    <property type="match status" value="1"/>
</dbReference>
<dbReference type="InterPro" id="IPR016032">
    <property type="entry name" value="Sig_transdc_resp-reg_C-effctor"/>
</dbReference>
<dbReference type="InterPro" id="IPR000792">
    <property type="entry name" value="Tscrpt_reg_LuxR_C"/>
</dbReference>
<dbReference type="PANTHER" id="PTHR43214:SF24">
    <property type="entry name" value="TRANSCRIPTIONAL REGULATORY PROTEIN NARL-RELATED"/>
    <property type="match status" value="1"/>
</dbReference>
<feature type="domain" description="Response regulatory" evidence="7">
    <location>
        <begin position="3"/>
        <end position="121"/>
    </location>
</feature>
<dbReference type="Gene3D" id="3.40.50.2300">
    <property type="match status" value="1"/>
</dbReference>
<feature type="domain" description="HTH luxR-type" evidence="6">
    <location>
        <begin position="148"/>
        <end position="213"/>
    </location>
</feature>
<evidence type="ECO:0000259" key="7">
    <source>
        <dbReference type="PROSITE" id="PS50110"/>
    </source>
</evidence>
<dbReference type="CDD" id="cd17535">
    <property type="entry name" value="REC_NarL-like"/>
    <property type="match status" value="1"/>
</dbReference>
<dbReference type="AlphaFoldDB" id="A0A2A9CQU8"/>
<dbReference type="SUPFAM" id="SSF52172">
    <property type="entry name" value="CheY-like"/>
    <property type="match status" value="1"/>
</dbReference>
<evidence type="ECO:0000256" key="1">
    <source>
        <dbReference type="ARBA" id="ARBA00022553"/>
    </source>
</evidence>
<dbReference type="SMART" id="SM00448">
    <property type="entry name" value="REC"/>
    <property type="match status" value="1"/>
</dbReference>
<dbReference type="PANTHER" id="PTHR43214">
    <property type="entry name" value="TWO-COMPONENT RESPONSE REGULATOR"/>
    <property type="match status" value="1"/>
</dbReference>
<dbReference type="PROSITE" id="PS50110">
    <property type="entry name" value="RESPONSE_REGULATORY"/>
    <property type="match status" value="1"/>
</dbReference>
<evidence type="ECO:0000256" key="3">
    <source>
        <dbReference type="ARBA" id="ARBA00023125"/>
    </source>
</evidence>
<evidence type="ECO:0000256" key="4">
    <source>
        <dbReference type="ARBA" id="ARBA00023163"/>
    </source>
</evidence>
<dbReference type="Pfam" id="PF00072">
    <property type="entry name" value="Response_reg"/>
    <property type="match status" value="1"/>
</dbReference>
<gene>
    <name evidence="8" type="ORF">ATK74_1035</name>
</gene>
<dbReference type="SUPFAM" id="SSF46894">
    <property type="entry name" value="C-terminal effector domain of the bipartite response regulators"/>
    <property type="match status" value="1"/>
</dbReference>
<organism evidence="8 9">
    <name type="scientific">Propionicimonas paludicola</name>
    <dbReference type="NCBI Taxonomy" id="185243"/>
    <lineage>
        <taxon>Bacteria</taxon>
        <taxon>Bacillati</taxon>
        <taxon>Actinomycetota</taxon>
        <taxon>Actinomycetes</taxon>
        <taxon>Propionibacteriales</taxon>
        <taxon>Nocardioidaceae</taxon>
        <taxon>Propionicimonas</taxon>
    </lineage>
</organism>
<name>A0A2A9CQU8_9ACTN</name>
<proteinExistence type="predicted"/>
<keyword evidence="1 5" id="KW-0597">Phosphoprotein</keyword>
<evidence type="ECO:0000313" key="8">
    <source>
        <dbReference type="EMBL" id="PFG16496.1"/>
    </source>
</evidence>
<dbReference type="GO" id="GO:0003677">
    <property type="term" value="F:DNA binding"/>
    <property type="evidence" value="ECO:0007669"/>
    <property type="project" value="UniProtKB-KW"/>
</dbReference>
<evidence type="ECO:0000313" key="9">
    <source>
        <dbReference type="Proteomes" id="UP000226079"/>
    </source>
</evidence>
<dbReference type="InterPro" id="IPR011006">
    <property type="entry name" value="CheY-like_superfamily"/>
</dbReference>
<evidence type="ECO:0000256" key="5">
    <source>
        <dbReference type="PROSITE-ProRule" id="PRU00169"/>
    </source>
</evidence>
<dbReference type="Pfam" id="PF00196">
    <property type="entry name" value="GerE"/>
    <property type="match status" value="1"/>
</dbReference>
<dbReference type="CDD" id="cd06170">
    <property type="entry name" value="LuxR_C_like"/>
    <property type="match status" value="1"/>
</dbReference>
<dbReference type="OrthoDB" id="9808843at2"/>
<dbReference type="PROSITE" id="PS50043">
    <property type="entry name" value="HTH_LUXR_2"/>
    <property type="match status" value="1"/>
</dbReference>
<reference evidence="8 9" key="1">
    <citation type="submission" date="2017-10" db="EMBL/GenBank/DDBJ databases">
        <title>Sequencing the genomes of 1000 actinobacteria strains.</title>
        <authorList>
            <person name="Klenk H.-P."/>
        </authorList>
    </citation>
    <scope>NUCLEOTIDE SEQUENCE [LARGE SCALE GENOMIC DNA]</scope>
    <source>
        <strain evidence="8 9">DSM 15597</strain>
    </source>
</reference>
<evidence type="ECO:0000259" key="6">
    <source>
        <dbReference type="PROSITE" id="PS50043"/>
    </source>
</evidence>
<sequence length="221" mass="23833">MIRVGIADDEALIRSGLAVLLSHEPGFEVVGDAADGLAAVQLARQQHPDVLLMDIRMPGIDGLEATRRLAADPDSADTRILILTTFDHDENVFAALRAGASGFLPKDTEPQRLLDAIRTVASGEALLAPRATRRLIEEFRRSTVAPSDGGDLDQLTERELEVLRAVAAGLSNAEISERLVISYATTKTHVSRLLYKLGARDRAQLVVIAFDHGIVRPAAEA</sequence>